<dbReference type="OrthoDB" id="3379953at2"/>
<evidence type="ECO:0000313" key="1">
    <source>
        <dbReference type="EMBL" id="BCJ30112.1"/>
    </source>
</evidence>
<protein>
    <submittedName>
        <fullName evidence="1">Uncharacterized protein</fullName>
    </submittedName>
</protein>
<dbReference type="RefSeq" id="WP_030444498.1">
    <property type="nucleotide sequence ID" value="NZ_AP023354.1"/>
</dbReference>
<organism evidence="1 2">
    <name type="scientific">Actinocatenispora sera</name>
    <dbReference type="NCBI Taxonomy" id="390989"/>
    <lineage>
        <taxon>Bacteria</taxon>
        <taxon>Bacillati</taxon>
        <taxon>Actinomycetota</taxon>
        <taxon>Actinomycetes</taxon>
        <taxon>Micromonosporales</taxon>
        <taxon>Micromonosporaceae</taxon>
        <taxon>Actinocatenispora</taxon>
    </lineage>
</organism>
<gene>
    <name evidence="1" type="ORF">Asera_42200</name>
</gene>
<keyword evidence="2" id="KW-1185">Reference proteome</keyword>
<reference evidence="1" key="1">
    <citation type="submission" date="2020-08" db="EMBL/GenBank/DDBJ databases">
        <title>Whole genome shotgun sequence of Actinocatenispora sera NBRC 101916.</title>
        <authorList>
            <person name="Komaki H."/>
            <person name="Tamura T."/>
        </authorList>
    </citation>
    <scope>NUCLEOTIDE SEQUENCE</scope>
    <source>
        <strain evidence="1">NBRC 101916</strain>
    </source>
</reference>
<name>A0A810L660_9ACTN</name>
<proteinExistence type="predicted"/>
<dbReference type="EMBL" id="AP023354">
    <property type="protein sequence ID" value="BCJ30112.1"/>
    <property type="molecule type" value="Genomic_DNA"/>
</dbReference>
<dbReference type="KEGG" id="aser:Asera_42200"/>
<accession>A0A810L660</accession>
<dbReference type="AlphaFoldDB" id="A0A810L660"/>
<sequence length="127" mass="14356">MSIWDDLTREEQVVMTTALEECYLNGVIGDYLGHAESGGAVWIFGNDVEAIEALIPRFAEVVRGMIRRDLIEIREPMDAVWDHAPAMTTAEIEATLADRRTWIWGDGDDTRMVMLMTTDLADRLLGR</sequence>
<dbReference type="Proteomes" id="UP000680750">
    <property type="component" value="Chromosome"/>
</dbReference>
<evidence type="ECO:0000313" key="2">
    <source>
        <dbReference type="Proteomes" id="UP000680750"/>
    </source>
</evidence>